<dbReference type="Pfam" id="PF13181">
    <property type="entry name" value="TPR_8"/>
    <property type="match status" value="1"/>
</dbReference>
<proteinExistence type="predicted"/>
<dbReference type="EMBL" id="BARS01024366">
    <property type="protein sequence ID" value="GAG07005.1"/>
    <property type="molecule type" value="Genomic_DNA"/>
</dbReference>
<sequence>YTRADDIFRINITLQEGSSGELIGSESVEGHGEKDFYAMVDELTRKIKTNFELSETQIATDIDKEVGKITTDSLEAYKHYSQGRKYHLNGDYARGIESMLKAVEVDPGFAMAYRSMAAAYGNMGYFGARKNARQKAFELRDRVSDRERFLIEGDYYWSSEKTLDKAIEAYSGLLELYPDDSIAITNLGGVYSNLEEWDRSLELYRMLLQNKPVNFIVYWNVIEMYMVKGMYDIARQVAMSALNDYPDNASFYARLALIYICQGEYDLA</sequence>
<dbReference type="InterPro" id="IPR011990">
    <property type="entry name" value="TPR-like_helical_dom_sf"/>
</dbReference>
<dbReference type="GO" id="GO:0097363">
    <property type="term" value="F:protein O-acetylglucosaminyltransferase activity"/>
    <property type="evidence" value="ECO:0007669"/>
    <property type="project" value="TreeGrafter"/>
</dbReference>
<dbReference type="InterPro" id="IPR019734">
    <property type="entry name" value="TPR_rpt"/>
</dbReference>
<dbReference type="PROSITE" id="PS50005">
    <property type="entry name" value="TPR"/>
    <property type="match status" value="2"/>
</dbReference>
<comment type="caution">
    <text evidence="1">The sequence shown here is derived from an EMBL/GenBank/DDBJ whole genome shotgun (WGS) entry which is preliminary data.</text>
</comment>
<feature type="non-terminal residue" evidence="1">
    <location>
        <position position="1"/>
    </location>
</feature>
<organism evidence="1">
    <name type="scientific">marine sediment metagenome</name>
    <dbReference type="NCBI Taxonomy" id="412755"/>
    <lineage>
        <taxon>unclassified sequences</taxon>
        <taxon>metagenomes</taxon>
        <taxon>ecological metagenomes</taxon>
    </lineage>
</organism>
<dbReference type="Gene3D" id="1.25.40.10">
    <property type="entry name" value="Tetratricopeptide repeat domain"/>
    <property type="match status" value="1"/>
</dbReference>
<dbReference type="SMART" id="SM00028">
    <property type="entry name" value="TPR"/>
    <property type="match status" value="2"/>
</dbReference>
<feature type="non-terminal residue" evidence="1">
    <location>
        <position position="268"/>
    </location>
</feature>
<dbReference type="GO" id="GO:0006493">
    <property type="term" value="P:protein O-linked glycosylation"/>
    <property type="evidence" value="ECO:0007669"/>
    <property type="project" value="InterPro"/>
</dbReference>
<evidence type="ECO:0000313" key="1">
    <source>
        <dbReference type="EMBL" id="GAG07005.1"/>
    </source>
</evidence>
<reference evidence="1" key="1">
    <citation type="journal article" date="2014" name="Front. Microbiol.">
        <title>High frequency of phylogenetically diverse reductive dehalogenase-homologous genes in deep subseafloor sedimentary metagenomes.</title>
        <authorList>
            <person name="Kawai M."/>
            <person name="Futagami T."/>
            <person name="Toyoda A."/>
            <person name="Takaki Y."/>
            <person name="Nishi S."/>
            <person name="Hori S."/>
            <person name="Arai W."/>
            <person name="Tsubouchi T."/>
            <person name="Morono Y."/>
            <person name="Uchiyama I."/>
            <person name="Ito T."/>
            <person name="Fujiyama A."/>
            <person name="Inagaki F."/>
            <person name="Takami H."/>
        </authorList>
    </citation>
    <scope>NUCLEOTIDE SEQUENCE</scope>
    <source>
        <strain evidence="1">Expedition CK06-06</strain>
    </source>
</reference>
<dbReference type="PANTHER" id="PTHR44366">
    <property type="entry name" value="UDP-N-ACETYLGLUCOSAMINE--PEPTIDE N-ACETYLGLUCOSAMINYLTRANSFERASE 110 KDA SUBUNIT"/>
    <property type="match status" value="1"/>
</dbReference>
<dbReference type="SUPFAM" id="SSF48452">
    <property type="entry name" value="TPR-like"/>
    <property type="match status" value="1"/>
</dbReference>
<name>X0UMY8_9ZZZZ</name>
<dbReference type="Pfam" id="PF13432">
    <property type="entry name" value="TPR_16"/>
    <property type="match status" value="1"/>
</dbReference>
<accession>X0UMY8</accession>
<dbReference type="InterPro" id="IPR037919">
    <property type="entry name" value="OGT"/>
</dbReference>
<protein>
    <submittedName>
        <fullName evidence="1">Uncharacterized protein</fullName>
    </submittedName>
</protein>
<gene>
    <name evidence="1" type="ORF">S01H1_38683</name>
</gene>
<dbReference type="AlphaFoldDB" id="X0UMY8"/>
<dbReference type="PANTHER" id="PTHR44366:SF1">
    <property type="entry name" value="UDP-N-ACETYLGLUCOSAMINE--PEPTIDE N-ACETYLGLUCOSAMINYLTRANSFERASE 110 KDA SUBUNIT"/>
    <property type="match status" value="1"/>
</dbReference>